<dbReference type="Proteomes" id="UP000518091">
    <property type="component" value="Unassembled WGS sequence"/>
</dbReference>
<reference evidence="3 5" key="1">
    <citation type="submission" date="2020-05" db="EMBL/GenBank/DDBJ databases">
        <title>Comparative genomic analysis of denitrifying bacteria from Halomonas genus.</title>
        <authorList>
            <person name="Wang L."/>
            <person name="Shao Z."/>
        </authorList>
    </citation>
    <scope>NUCLEOTIDE SEQUENCE [LARGE SCALE GENOMIC DNA]</scope>
    <source>
        <strain evidence="3 5">DSM 17331</strain>
    </source>
</reference>
<feature type="transmembrane region" description="Helical" evidence="1">
    <location>
        <begin position="86"/>
        <end position="110"/>
    </location>
</feature>
<reference evidence="2 4" key="2">
    <citation type="submission" date="2020-07" db="EMBL/GenBank/DDBJ databases">
        <title>Identification of Halomonas strains.</title>
        <authorList>
            <person name="Xiao Z."/>
            <person name="Shen J."/>
        </authorList>
    </citation>
    <scope>NUCLEOTIDE SEQUENCE [LARGE SCALE GENOMIC DNA]</scope>
    <source>
        <strain evidence="2 4">DSM 17331</strain>
    </source>
</reference>
<evidence type="ECO:0000313" key="5">
    <source>
        <dbReference type="Proteomes" id="UP000814353"/>
    </source>
</evidence>
<keyword evidence="1" id="KW-1133">Transmembrane helix</keyword>
<dbReference type="AlphaFoldDB" id="A0A7W0AEU8"/>
<name>A0A7W0AEU8_9GAMM</name>
<comment type="caution">
    <text evidence="2">The sequence shown here is derived from an EMBL/GenBank/DDBJ whole genome shotgun (WGS) entry which is preliminary data.</text>
</comment>
<dbReference type="Proteomes" id="UP000814353">
    <property type="component" value="Unassembled WGS sequence"/>
</dbReference>
<evidence type="ECO:0000256" key="1">
    <source>
        <dbReference type="SAM" id="Phobius"/>
    </source>
</evidence>
<evidence type="ECO:0000313" key="4">
    <source>
        <dbReference type="Proteomes" id="UP000518091"/>
    </source>
</evidence>
<feature type="transmembrane region" description="Helical" evidence="1">
    <location>
        <begin position="12"/>
        <end position="34"/>
    </location>
</feature>
<gene>
    <name evidence="2" type="ORF">H1D44_13555</name>
    <name evidence="3" type="ORF">HOP48_10900</name>
</gene>
<accession>A0A7W0AEU8</accession>
<dbReference type="PROSITE" id="PS51257">
    <property type="entry name" value="PROKAR_LIPOPROTEIN"/>
    <property type="match status" value="1"/>
</dbReference>
<organism evidence="2 4">
    <name type="scientific">Billgrantia kenyensis</name>
    <dbReference type="NCBI Taxonomy" id="321266"/>
    <lineage>
        <taxon>Bacteria</taxon>
        <taxon>Pseudomonadati</taxon>
        <taxon>Pseudomonadota</taxon>
        <taxon>Gammaproteobacteria</taxon>
        <taxon>Oceanospirillales</taxon>
        <taxon>Halomonadaceae</taxon>
        <taxon>Billgrantia</taxon>
    </lineage>
</organism>
<dbReference type="RefSeq" id="WP_181515391.1">
    <property type="nucleotide sequence ID" value="NZ_JABFUB010000007.1"/>
</dbReference>
<dbReference type="EMBL" id="JACEFT010000017">
    <property type="protein sequence ID" value="MBA2779920.1"/>
    <property type="molecule type" value="Genomic_DNA"/>
</dbReference>
<evidence type="ECO:0000313" key="2">
    <source>
        <dbReference type="EMBL" id="MBA2779920.1"/>
    </source>
</evidence>
<keyword evidence="1" id="KW-0812">Transmembrane</keyword>
<sequence>MRRLLSLTHPIHLVSGLTIWGIWFVAIYAGLSVACSVAPPEPESDMLTGINVGVGLATLVTTALLLWLAWASVAAGRKAELRRECYFAYISAGMFLFSAVSTLFVGYPIVFLPPCL</sequence>
<protein>
    <submittedName>
        <fullName evidence="2">Uncharacterized protein</fullName>
    </submittedName>
</protein>
<proteinExistence type="predicted"/>
<dbReference type="EMBL" id="JABFUB010000007">
    <property type="protein sequence ID" value="MCG6662054.1"/>
    <property type="molecule type" value="Genomic_DNA"/>
</dbReference>
<evidence type="ECO:0000313" key="3">
    <source>
        <dbReference type="EMBL" id="MCG6662054.1"/>
    </source>
</evidence>
<keyword evidence="5" id="KW-1185">Reference proteome</keyword>
<keyword evidence="1" id="KW-0472">Membrane</keyword>
<feature type="transmembrane region" description="Helical" evidence="1">
    <location>
        <begin position="54"/>
        <end position="74"/>
    </location>
</feature>